<name>A0A0E4C9L2_9FIRM</name>
<dbReference type="GO" id="GO:0019441">
    <property type="term" value="P:L-tryptophan catabolic process to kynurenine"/>
    <property type="evidence" value="ECO:0007669"/>
    <property type="project" value="InterPro"/>
</dbReference>
<evidence type="ECO:0000313" key="1">
    <source>
        <dbReference type="EMBL" id="CFY02788.1"/>
    </source>
</evidence>
<sequence length="252" mass="28137">MSNNNLPTSVIEMFGKKLNFLDLGKDVGPDVPVYPGHMKTSFWWHKTHEETKFSLGESSNYPYGFGVKGIVTCDHTSTHVDAVYHFDPSKSHLSVDKITLPELITPSAWIDLSFVTGRTHITLDAVKKGLDAAEVTLKPGMSLLYWTGIEPYGETDAQYYLSQYPGLNKEATTWLLDQGLVNIGTDAASLDTPADIDYPNHTVHAEREIIHTESLVNITKIPKKKDFYFALFPLKFVGLTGSPVRAFAIWED</sequence>
<reference evidence="1 2" key="1">
    <citation type="submission" date="2015-03" db="EMBL/GenBank/DDBJ databases">
        <authorList>
            <person name="Murphy D."/>
        </authorList>
    </citation>
    <scope>NUCLEOTIDE SEQUENCE [LARGE SCALE GENOMIC DNA]</scope>
    <source>
        <strain evidence="1 2">OL-4</strain>
    </source>
</reference>
<dbReference type="Proteomes" id="UP000045545">
    <property type="component" value="Unassembled WGS sequence"/>
</dbReference>
<dbReference type="PANTHER" id="PTHR31118:SF32">
    <property type="entry name" value="KYNURENINE FORMAMIDASE"/>
    <property type="match status" value="1"/>
</dbReference>
<dbReference type="STRING" id="690567.2595"/>
<dbReference type="RefSeq" id="WP_046499685.1">
    <property type="nucleotide sequence ID" value="NZ_CGIH01000047.1"/>
</dbReference>
<dbReference type="GO" id="GO:0004061">
    <property type="term" value="F:arylformamidase activity"/>
    <property type="evidence" value="ECO:0007669"/>
    <property type="project" value="InterPro"/>
</dbReference>
<dbReference type="Pfam" id="PF04199">
    <property type="entry name" value="Cyclase"/>
    <property type="match status" value="1"/>
</dbReference>
<dbReference type="InterPro" id="IPR037175">
    <property type="entry name" value="KFase_sf"/>
</dbReference>
<evidence type="ECO:0000313" key="2">
    <source>
        <dbReference type="Proteomes" id="UP000045545"/>
    </source>
</evidence>
<proteinExistence type="predicted"/>
<dbReference type="EMBL" id="CGIH01000047">
    <property type="protein sequence ID" value="CFY02788.1"/>
    <property type="molecule type" value="Genomic_DNA"/>
</dbReference>
<dbReference type="InterPro" id="IPR007325">
    <property type="entry name" value="KFase/CYL"/>
</dbReference>
<dbReference type="PANTHER" id="PTHR31118">
    <property type="entry name" value="CYCLASE-LIKE PROTEIN 2"/>
    <property type="match status" value="1"/>
</dbReference>
<keyword evidence="2" id="KW-1185">Reference proteome</keyword>
<protein>
    <submittedName>
        <fullName evidence="1">Putative cyclase</fullName>
    </submittedName>
</protein>
<accession>A0A0E4C9L2</accession>
<organism evidence="1 2">
    <name type="scientific">Syntrophomonas zehnderi OL-4</name>
    <dbReference type="NCBI Taxonomy" id="690567"/>
    <lineage>
        <taxon>Bacteria</taxon>
        <taxon>Bacillati</taxon>
        <taxon>Bacillota</taxon>
        <taxon>Clostridia</taxon>
        <taxon>Eubacteriales</taxon>
        <taxon>Syntrophomonadaceae</taxon>
        <taxon>Syntrophomonas</taxon>
    </lineage>
</organism>
<gene>
    <name evidence="1" type="ORF">2595</name>
</gene>
<dbReference type="OrthoDB" id="9796085at2"/>
<dbReference type="SUPFAM" id="SSF102198">
    <property type="entry name" value="Putative cyclase"/>
    <property type="match status" value="1"/>
</dbReference>
<dbReference type="AlphaFoldDB" id="A0A0E4C9L2"/>
<dbReference type="Gene3D" id="3.50.30.50">
    <property type="entry name" value="Putative cyclase"/>
    <property type="match status" value="1"/>
</dbReference>